<keyword evidence="1" id="KW-0732">Signal</keyword>
<dbReference type="EMBL" id="QRAP01000009">
    <property type="protein sequence ID" value="RDK87422.1"/>
    <property type="molecule type" value="Genomic_DNA"/>
</dbReference>
<evidence type="ECO:0000313" key="2">
    <source>
        <dbReference type="EMBL" id="RDK87422.1"/>
    </source>
</evidence>
<gene>
    <name evidence="2" type="ORF">C8D90_10917</name>
</gene>
<dbReference type="AlphaFoldDB" id="A0A370QGD4"/>
<reference evidence="2 3" key="1">
    <citation type="submission" date="2018-07" db="EMBL/GenBank/DDBJ databases">
        <title>Genomic Encyclopedia of Type Strains, Phase IV (KMG-IV): sequencing the most valuable type-strain genomes for metagenomic binning, comparative biology and taxonomic classification.</title>
        <authorList>
            <person name="Goeker M."/>
        </authorList>
    </citation>
    <scope>NUCLEOTIDE SEQUENCE [LARGE SCALE GENOMIC DNA]</scope>
    <source>
        <strain evidence="2 3">DSM 103736</strain>
    </source>
</reference>
<comment type="caution">
    <text evidence="2">The sequence shown here is derived from an EMBL/GenBank/DDBJ whole genome shotgun (WGS) entry which is preliminary data.</text>
</comment>
<feature type="signal peptide" evidence="1">
    <location>
        <begin position="1"/>
        <end position="20"/>
    </location>
</feature>
<name>A0A370QGD4_9GAMM</name>
<proteinExistence type="predicted"/>
<feature type="chain" id="PRO_5016722966" evidence="1">
    <location>
        <begin position="21"/>
        <end position="276"/>
    </location>
</feature>
<keyword evidence="3" id="KW-1185">Reference proteome</keyword>
<protein>
    <submittedName>
        <fullName evidence="2">Uncharacterized protein</fullName>
    </submittedName>
</protein>
<evidence type="ECO:0000256" key="1">
    <source>
        <dbReference type="SAM" id="SignalP"/>
    </source>
</evidence>
<accession>A0A370QGD4</accession>
<sequence length="276" mass="30197">MLSLPRICLLALCLAGAAHADDQQRCDETMLDALAGQLNMEGWALPENARSGTLVASACKPWPDDEKQTVVAVAYTDRDEHAAPGERNVHLLLAKADTRSGRLLSEYREDIGEDAMWEVGANSLRIDTARYHLAPGVRAFGINFHSAARGASCPDGWANNLLTLVVPEGRSLRPVFRTYLDQWESITPGLCPSDQQARVEASHLTIGIGKGKSAGFADLEITSHVTESDETVRTVKRVLRYDGKQYPFEEWSTFWMSTTRENDGAAEAPAASEAPQ</sequence>
<dbReference type="Proteomes" id="UP000254848">
    <property type="component" value="Unassembled WGS sequence"/>
</dbReference>
<organism evidence="2 3">
    <name type="scientific">Enterobacillus tribolii</name>
    <dbReference type="NCBI Taxonomy" id="1487935"/>
    <lineage>
        <taxon>Bacteria</taxon>
        <taxon>Pseudomonadati</taxon>
        <taxon>Pseudomonadota</taxon>
        <taxon>Gammaproteobacteria</taxon>
        <taxon>Enterobacterales</taxon>
        <taxon>Hafniaceae</taxon>
        <taxon>Enterobacillus</taxon>
    </lineage>
</organism>
<dbReference type="RefSeq" id="WP_221810483.1">
    <property type="nucleotide sequence ID" value="NZ_QRAP01000009.1"/>
</dbReference>
<evidence type="ECO:0000313" key="3">
    <source>
        <dbReference type="Proteomes" id="UP000254848"/>
    </source>
</evidence>